<protein>
    <submittedName>
        <fullName evidence="1">Uncharacterized protein</fullName>
    </submittedName>
</protein>
<accession>A0A5N5X6M7</accession>
<dbReference type="Proteomes" id="UP000326565">
    <property type="component" value="Unassembled WGS sequence"/>
</dbReference>
<gene>
    <name evidence="1" type="ORF">BDV29DRAFT_171433</name>
</gene>
<organism evidence="1 2">
    <name type="scientific">Aspergillus leporis</name>
    <dbReference type="NCBI Taxonomy" id="41062"/>
    <lineage>
        <taxon>Eukaryota</taxon>
        <taxon>Fungi</taxon>
        <taxon>Dikarya</taxon>
        <taxon>Ascomycota</taxon>
        <taxon>Pezizomycotina</taxon>
        <taxon>Eurotiomycetes</taxon>
        <taxon>Eurotiomycetidae</taxon>
        <taxon>Eurotiales</taxon>
        <taxon>Aspergillaceae</taxon>
        <taxon>Aspergillus</taxon>
        <taxon>Aspergillus subgen. Circumdati</taxon>
    </lineage>
</organism>
<name>A0A5N5X6M7_9EURO</name>
<proteinExistence type="predicted"/>
<evidence type="ECO:0000313" key="1">
    <source>
        <dbReference type="EMBL" id="KAB8075747.1"/>
    </source>
</evidence>
<sequence length="84" mass="9277">MSTFFLSHLNPHYTSYAMWTHLQNKITAMPAASAYLSAADDTFGPALKGCSNGFDSTLLSEQFFLSILPSVNLLVLSTYRPLQN</sequence>
<dbReference type="EMBL" id="ML732190">
    <property type="protein sequence ID" value="KAB8075747.1"/>
    <property type="molecule type" value="Genomic_DNA"/>
</dbReference>
<feature type="non-terminal residue" evidence="1">
    <location>
        <position position="84"/>
    </location>
</feature>
<keyword evidence="2" id="KW-1185">Reference proteome</keyword>
<evidence type="ECO:0000313" key="2">
    <source>
        <dbReference type="Proteomes" id="UP000326565"/>
    </source>
</evidence>
<reference evidence="1 2" key="1">
    <citation type="submission" date="2019-04" db="EMBL/GenBank/DDBJ databases">
        <title>Friends and foes A comparative genomics study of 23 Aspergillus species from section Flavi.</title>
        <authorList>
            <consortium name="DOE Joint Genome Institute"/>
            <person name="Kjaerbolling I."/>
            <person name="Vesth T."/>
            <person name="Frisvad J.C."/>
            <person name="Nybo J.L."/>
            <person name="Theobald S."/>
            <person name="Kildgaard S."/>
            <person name="Isbrandt T."/>
            <person name="Kuo A."/>
            <person name="Sato A."/>
            <person name="Lyhne E.K."/>
            <person name="Kogle M.E."/>
            <person name="Wiebenga A."/>
            <person name="Kun R.S."/>
            <person name="Lubbers R.J."/>
            <person name="Makela M.R."/>
            <person name="Barry K."/>
            <person name="Chovatia M."/>
            <person name="Clum A."/>
            <person name="Daum C."/>
            <person name="Haridas S."/>
            <person name="He G."/>
            <person name="LaButti K."/>
            <person name="Lipzen A."/>
            <person name="Mondo S."/>
            <person name="Riley R."/>
            <person name="Salamov A."/>
            <person name="Simmons B.A."/>
            <person name="Magnuson J.K."/>
            <person name="Henrissat B."/>
            <person name="Mortensen U.H."/>
            <person name="Larsen T.O."/>
            <person name="Devries R.P."/>
            <person name="Grigoriev I.V."/>
            <person name="Machida M."/>
            <person name="Baker S.E."/>
            <person name="Andersen M.R."/>
        </authorList>
    </citation>
    <scope>NUCLEOTIDE SEQUENCE [LARGE SCALE GENOMIC DNA]</scope>
    <source>
        <strain evidence="1 2">CBS 151.66</strain>
    </source>
</reference>
<dbReference type="AlphaFoldDB" id="A0A5N5X6M7"/>